<dbReference type="Pfam" id="PF12146">
    <property type="entry name" value="Hydrolase_4"/>
    <property type="match status" value="1"/>
</dbReference>
<keyword evidence="2" id="KW-0378">Hydrolase</keyword>
<evidence type="ECO:0000313" key="3">
    <source>
        <dbReference type="Proteomes" id="UP001500984"/>
    </source>
</evidence>
<sequence>MALIEIGFPSNNGRDMIHAWVYQPTVQARAVVHLIHGLGEHSRRYLHLIVRLLDEGFVVVADDHAGHGRTAMATGIWADAGEDADRVVVADEQELRTRVRQLHPDLPYIVFGHSWGSMIARGMAAESSGEIDALVLGGIAAQLHGIEHVLDRDALAAAPEAEAPVDDALVQQTFDGFVSRYGPDAGPTDWVARNADVVRDHATDPFNNFGAPMSVRFLRGFVALYDAVNSAAWYDSVRTDLPVLILAGSEDPVANFGEGAYHVANTLVATGHPDVRTRVWAGFRHEVHNEPEIRDEVEGEIVSFVERVIGD</sequence>
<comment type="caution">
    <text evidence="2">The sequence shown here is derived from an EMBL/GenBank/DDBJ whole genome shotgun (WGS) entry which is preliminary data.</text>
</comment>
<evidence type="ECO:0000313" key="2">
    <source>
        <dbReference type="EMBL" id="GAA2087502.1"/>
    </source>
</evidence>
<protein>
    <submittedName>
        <fullName evidence="2">Alpha/beta hydrolase</fullName>
    </submittedName>
</protein>
<dbReference type="EMBL" id="BAAAPZ010000002">
    <property type="protein sequence ID" value="GAA2087502.1"/>
    <property type="molecule type" value="Genomic_DNA"/>
</dbReference>
<dbReference type="SUPFAM" id="SSF53474">
    <property type="entry name" value="alpha/beta-Hydrolases"/>
    <property type="match status" value="1"/>
</dbReference>
<dbReference type="PANTHER" id="PTHR11614">
    <property type="entry name" value="PHOSPHOLIPASE-RELATED"/>
    <property type="match status" value="1"/>
</dbReference>
<dbReference type="InterPro" id="IPR051044">
    <property type="entry name" value="MAG_DAG_Lipase"/>
</dbReference>
<dbReference type="InterPro" id="IPR029058">
    <property type="entry name" value="AB_hydrolase_fold"/>
</dbReference>
<dbReference type="RefSeq" id="WP_344334453.1">
    <property type="nucleotide sequence ID" value="NZ_BAAAPZ010000002.1"/>
</dbReference>
<dbReference type="Gene3D" id="3.40.50.1820">
    <property type="entry name" value="alpha/beta hydrolase"/>
    <property type="match status" value="1"/>
</dbReference>
<name>A0ABN2WAX6_9MICO</name>
<dbReference type="Proteomes" id="UP001500984">
    <property type="component" value="Unassembled WGS sequence"/>
</dbReference>
<feature type="domain" description="Serine aminopeptidase S33" evidence="1">
    <location>
        <begin position="27"/>
        <end position="292"/>
    </location>
</feature>
<reference evidence="2 3" key="1">
    <citation type="journal article" date="2019" name="Int. J. Syst. Evol. Microbiol.">
        <title>The Global Catalogue of Microorganisms (GCM) 10K type strain sequencing project: providing services to taxonomists for standard genome sequencing and annotation.</title>
        <authorList>
            <consortium name="The Broad Institute Genomics Platform"/>
            <consortium name="The Broad Institute Genome Sequencing Center for Infectious Disease"/>
            <person name="Wu L."/>
            <person name="Ma J."/>
        </authorList>
    </citation>
    <scope>NUCLEOTIDE SEQUENCE [LARGE SCALE GENOMIC DNA]</scope>
    <source>
        <strain evidence="2 3">JCM 15900</strain>
    </source>
</reference>
<dbReference type="GO" id="GO:0016787">
    <property type="term" value="F:hydrolase activity"/>
    <property type="evidence" value="ECO:0007669"/>
    <property type="project" value="UniProtKB-KW"/>
</dbReference>
<dbReference type="InterPro" id="IPR022742">
    <property type="entry name" value="Hydrolase_4"/>
</dbReference>
<proteinExistence type="predicted"/>
<organism evidence="2 3">
    <name type="scientific">Brevibacterium salitolerans</name>
    <dbReference type="NCBI Taxonomy" id="1403566"/>
    <lineage>
        <taxon>Bacteria</taxon>
        <taxon>Bacillati</taxon>
        <taxon>Actinomycetota</taxon>
        <taxon>Actinomycetes</taxon>
        <taxon>Micrococcales</taxon>
        <taxon>Brevibacteriaceae</taxon>
        <taxon>Brevibacterium</taxon>
    </lineage>
</organism>
<accession>A0ABN2WAX6</accession>
<gene>
    <name evidence="2" type="ORF">GCM10009823_01900</name>
</gene>
<keyword evidence="3" id="KW-1185">Reference proteome</keyword>
<evidence type="ECO:0000259" key="1">
    <source>
        <dbReference type="Pfam" id="PF12146"/>
    </source>
</evidence>